<protein>
    <submittedName>
        <fullName evidence="7">Toxin secretion/phage lysis holin</fullName>
    </submittedName>
</protein>
<dbReference type="RefSeq" id="WP_204418212.1">
    <property type="nucleotide sequence ID" value="NZ_JAFBED010000007.1"/>
</dbReference>
<comment type="similarity">
    <text evidence="5">Belongs to the bacteriophage holin family. Cp-1 holin subfamily.</text>
</comment>
<accession>A0ABS2P3Z5</accession>
<reference evidence="7 8" key="1">
    <citation type="submission" date="2021-01" db="EMBL/GenBank/DDBJ databases">
        <title>Genomic Encyclopedia of Type Strains, Phase IV (KMG-IV): sequencing the most valuable type-strain genomes for metagenomic binning, comparative biology and taxonomic classification.</title>
        <authorList>
            <person name="Goeker M."/>
        </authorList>
    </citation>
    <scope>NUCLEOTIDE SEQUENCE [LARGE SCALE GENOMIC DNA]</scope>
    <source>
        <strain evidence="7 8">DSM 25879</strain>
    </source>
</reference>
<evidence type="ECO:0000256" key="1">
    <source>
        <dbReference type="ARBA" id="ARBA00004141"/>
    </source>
</evidence>
<dbReference type="Pfam" id="PF05105">
    <property type="entry name" value="Phage_holin_4_1"/>
    <property type="match status" value="1"/>
</dbReference>
<name>A0ABS2P3Z5_9BACI</name>
<feature type="transmembrane region" description="Helical" evidence="6">
    <location>
        <begin position="62"/>
        <end position="83"/>
    </location>
</feature>
<evidence type="ECO:0000313" key="7">
    <source>
        <dbReference type="EMBL" id="MBM7621428.1"/>
    </source>
</evidence>
<keyword evidence="2 6" id="KW-0812">Transmembrane</keyword>
<dbReference type="EMBL" id="JAFBED010000007">
    <property type="protein sequence ID" value="MBM7621428.1"/>
    <property type="molecule type" value="Genomic_DNA"/>
</dbReference>
<evidence type="ECO:0000256" key="3">
    <source>
        <dbReference type="ARBA" id="ARBA00022989"/>
    </source>
</evidence>
<gene>
    <name evidence="7" type="ORF">JOC95_003301</name>
</gene>
<sequence>MDKYIIIYFGAVSLTGSIASLLFGGLSKLLFFLIAFVIVDYITGVFAAIVEKKLSSRVGFKGIAQKVFIFALVSIAHVLDIILSTTIIKDITILFYLVNEFISIMENAHRIGVPIPEILKRMIDTVKKKSGL</sequence>
<keyword evidence="3 6" id="KW-1133">Transmembrane helix</keyword>
<evidence type="ECO:0000256" key="6">
    <source>
        <dbReference type="SAM" id="Phobius"/>
    </source>
</evidence>
<comment type="caution">
    <text evidence="7">The sequence shown here is derived from an EMBL/GenBank/DDBJ whole genome shotgun (WGS) entry which is preliminary data.</text>
</comment>
<dbReference type="InterPro" id="IPR006480">
    <property type="entry name" value="Phage_holin_4_1"/>
</dbReference>
<evidence type="ECO:0000313" key="8">
    <source>
        <dbReference type="Proteomes" id="UP000737402"/>
    </source>
</evidence>
<organism evidence="7 8">
    <name type="scientific">Sutcliffiella tianshenii</name>
    <dbReference type="NCBI Taxonomy" id="1463404"/>
    <lineage>
        <taxon>Bacteria</taxon>
        <taxon>Bacillati</taxon>
        <taxon>Bacillota</taxon>
        <taxon>Bacilli</taxon>
        <taxon>Bacillales</taxon>
        <taxon>Bacillaceae</taxon>
        <taxon>Sutcliffiella</taxon>
    </lineage>
</organism>
<keyword evidence="4 6" id="KW-0472">Membrane</keyword>
<dbReference type="Proteomes" id="UP000737402">
    <property type="component" value="Unassembled WGS sequence"/>
</dbReference>
<evidence type="ECO:0000256" key="5">
    <source>
        <dbReference type="ARBA" id="ARBA00023600"/>
    </source>
</evidence>
<keyword evidence="8" id="KW-1185">Reference proteome</keyword>
<comment type="subcellular location">
    <subcellularLocation>
        <location evidence="1">Membrane</location>
        <topology evidence="1">Multi-pass membrane protein</topology>
    </subcellularLocation>
</comment>
<feature type="transmembrane region" description="Helical" evidence="6">
    <location>
        <begin position="5"/>
        <end position="23"/>
    </location>
</feature>
<evidence type="ECO:0000256" key="2">
    <source>
        <dbReference type="ARBA" id="ARBA00022692"/>
    </source>
</evidence>
<evidence type="ECO:0000256" key="4">
    <source>
        <dbReference type="ARBA" id="ARBA00023136"/>
    </source>
</evidence>
<dbReference type="NCBIfam" id="TIGR01593">
    <property type="entry name" value="holin_tox_secr"/>
    <property type="match status" value="1"/>
</dbReference>
<proteinExistence type="inferred from homology"/>
<feature type="transmembrane region" description="Helical" evidence="6">
    <location>
        <begin position="29"/>
        <end position="50"/>
    </location>
</feature>